<evidence type="ECO:0000313" key="3">
    <source>
        <dbReference type="Proteomes" id="UP000428260"/>
    </source>
</evidence>
<evidence type="ECO:0000313" key="2">
    <source>
        <dbReference type="EMBL" id="QGY43076.1"/>
    </source>
</evidence>
<protein>
    <submittedName>
        <fullName evidence="2">DUF2568 domain-containing protein</fullName>
    </submittedName>
</protein>
<feature type="transmembrane region" description="Helical" evidence="1">
    <location>
        <begin position="34"/>
        <end position="55"/>
    </location>
</feature>
<dbReference type="EMBL" id="CP046401">
    <property type="protein sequence ID" value="QGY43076.1"/>
    <property type="molecule type" value="Genomic_DNA"/>
</dbReference>
<organism evidence="2 3">
    <name type="scientific">Maribellus comscasis</name>
    <dbReference type="NCBI Taxonomy" id="2681766"/>
    <lineage>
        <taxon>Bacteria</taxon>
        <taxon>Pseudomonadati</taxon>
        <taxon>Bacteroidota</taxon>
        <taxon>Bacteroidia</taxon>
        <taxon>Marinilabiliales</taxon>
        <taxon>Prolixibacteraceae</taxon>
        <taxon>Maribellus</taxon>
    </lineage>
</organism>
<dbReference type="Proteomes" id="UP000428260">
    <property type="component" value="Chromosome"/>
</dbReference>
<accession>A0A6I6JJS2</accession>
<dbReference type="Pfam" id="PF10823">
    <property type="entry name" value="DUF2568"/>
    <property type="match status" value="1"/>
</dbReference>
<dbReference type="RefSeq" id="WP_158863846.1">
    <property type="nucleotide sequence ID" value="NZ_CP046401.1"/>
</dbReference>
<gene>
    <name evidence="2" type="ORF">GM418_05200</name>
</gene>
<dbReference type="AlphaFoldDB" id="A0A6I6JJS2"/>
<sequence length="123" mass="14177">MSKHPINMAIRFILEIVMLVVSAVWAWNQEQGNYRYLFVIGLPVLFAALWGIFAVRHDPSRSGKTVIATPGMLRLIIEFSLFGFVCWALFDLGAQTAALIFLLIVFVHYFFSIDRIKWLLKQK</sequence>
<feature type="transmembrane region" description="Helical" evidence="1">
    <location>
        <begin position="96"/>
        <end position="113"/>
    </location>
</feature>
<dbReference type="InterPro" id="IPR021214">
    <property type="entry name" value="DUF2568"/>
</dbReference>
<keyword evidence="1" id="KW-1133">Transmembrane helix</keyword>
<keyword evidence="1" id="KW-0812">Transmembrane</keyword>
<evidence type="ECO:0000256" key="1">
    <source>
        <dbReference type="SAM" id="Phobius"/>
    </source>
</evidence>
<name>A0A6I6JJS2_9BACT</name>
<dbReference type="KEGG" id="mcos:GM418_05200"/>
<feature type="transmembrane region" description="Helical" evidence="1">
    <location>
        <begin position="67"/>
        <end position="90"/>
    </location>
</feature>
<feature type="transmembrane region" description="Helical" evidence="1">
    <location>
        <begin position="12"/>
        <end position="28"/>
    </location>
</feature>
<proteinExistence type="predicted"/>
<reference evidence="2 3" key="1">
    <citation type="submission" date="2019-11" db="EMBL/GenBank/DDBJ databases">
        <authorList>
            <person name="Zheng R.K."/>
            <person name="Sun C.M."/>
        </authorList>
    </citation>
    <scope>NUCLEOTIDE SEQUENCE [LARGE SCALE GENOMIC DNA]</scope>
    <source>
        <strain evidence="2 3">WC007</strain>
    </source>
</reference>
<keyword evidence="1" id="KW-0472">Membrane</keyword>
<keyword evidence="3" id="KW-1185">Reference proteome</keyword>